<protein>
    <submittedName>
        <fullName evidence="5">Vitellogenin receptor</fullName>
    </submittedName>
</protein>
<dbReference type="AlphaFoldDB" id="A0A087T4X4"/>
<dbReference type="PROSITE" id="PS50068">
    <property type="entry name" value="LDLRA_2"/>
    <property type="match status" value="1"/>
</dbReference>
<evidence type="ECO:0000256" key="4">
    <source>
        <dbReference type="SAM" id="SignalP"/>
    </source>
</evidence>
<name>A0A087T4X4_STEMI</name>
<dbReference type="SUPFAM" id="SSF57424">
    <property type="entry name" value="LDL receptor-like module"/>
    <property type="match status" value="1"/>
</dbReference>
<dbReference type="OMA" id="YQVPSMY"/>
<dbReference type="InterPro" id="IPR035914">
    <property type="entry name" value="Sperma_CUB_dom_sf"/>
</dbReference>
<evidence type="ECO:0000256" key="1">
    <source>
        <dbReference type="ARBA" id="ARBA00023157"/>
    </source>
</evidence>
<evidence type="ECO:0000256" key="3">
    <source>
        <dbReference type="SAM" id="Phobius"/>
    </source>
</evidence>
<accession>A0A087T4X4</accession>
<dbReference type="EMBL" id="KK113423">
    <property type="protein sequence ID" value="KFM60163.1"/>
    <property type="molecule type" value="Genomic_DNA"/>
</dbReference>
<dbReference type="InterPro" id="IPR002172">
    <property type="entry name" value="LDrepeatLR_classA_rpt"/>
</dbReference>
<reference evidence="5 6" key="1">
    <citation type="submission" date="2013-11" db="EMBL/GenBank/DDBJ databases">
        <title>Genome sequencing of Stegodyphus mimosarum.</title>
        <authorList>
            <person name="Bechsgaard J."/>
        </authorList>
    </citation>
    <scope>NUCLEOTIDE SEQUENCE [LARGE SCALE GENOMIC DNA]</scope>
</reference>
<sequence length="288" mass="32082">MATKPLFSFVLGAWILIAGIASLADAGLETTFVEDVCSYKSYYMRDLYHKPSGIIMAVPFMRGNMENYFRCRITLLPKKRSSVVLSIYKYNLGPSDNLTIEDSDHHKIALLGKADFKDEKKSITSEGQIIIDFQTSERSSEFQFTYTQVNDYPCMDNEFQCDNKKCILKEYACDGHNHCGDNSDQKKCVPKGKHESHVGNRMVVERKSSVLVWLIAIGVCSALLLIVIIVFVVVFLRNRRKNAAASATVSPNNASVNTNLQSVSSNVPVQPQQLSANNLQRAAIAPQG</sequence>
<keyword evidence="6" id="KW-1185">Reference proteome</keyword>
<keyword evidence="3" id="KW-0812">Transmembrane</keyword>
<feature type="transmembrane region" description="Helical" evidence="3">
    <location>
        <begin position="210"/>
        <end position="236"/>
    </location>
</feature>
<dbReference type="Proteomes" id="UP000054359">
    <property type="component" value="Unassembled WGS sequence"/>
</dbReference>
<evidence type="ECO:0000313" key="5">
    <source>
        <dbReference type="EMBL" id="KFM60163.1"/>
    </source>
</evidence>
<keyword evidence="4" id="KW-0732">Signal</keyword>
<evidence type="ECO:0000256" key="2">
    <source>
        <dbReference type="PROSITE-ProRule" id="PRU00124"/>
    </source>
</evidence>
<dbReference type="Gene3D" id="2.60.120.290">
    <property type="entry name" value="Spermadhesin, CUB domain"/>
    <property type="match status" value="1"/>
</dbReference>
<dbReference type="InterPro" id="IPR042333">
    <property type="entry name" value="LRAD2/Mig-13-like"/>
</dbReference>
<feature type="disulfide bond" evidence="2">
    <location>
        <begin position="154"/>
        <end position="166"/>
    </location>
</feature>
<feature type="non-terminal residue" evidence="5">
    <location>
        <position position="288"/>
    </location>
</feature>
<keyword evidence="3" id="KW-0472">Membrane</keyword>
<dbReference type="PANTHER" id="PTHR24652:SF69">
    <property type="entry name" value="CUB DOMAIN-CONTAINING PROTEIN"/>
    <property type="match status" value="1"/>
</dbReference>
<dbReference type="OrthoDB" id="6426616at2759"/>
<dbReference type="InterPro" id="IPR036055">
    <property type="entry name" value="LDL_receptor-like_sf"/>
</dbReference>
<dbReference type="PANTHER" id="PTHR24652">
    <property type="entry name" value="LOW-DENSITY LIPOPROTEIN RECEPTOR CLASS A DOMAIN-CONTAINING PROTEIN 2"/>
    <property type="match status" value="1"/>
</dbReference>
<keyword evidence="3" id="KW-1133">Transmembrane helix</keyword>
<dbReference type="Gene3D" id="4.10.400.10">
    <property type="entry name" value="Low-density Lipoprotein Receptor"/>
    <property type="match status" value="1"/>
</dbReference>
<dbReference type="SMART" id="SM00192">
    <property type="entry name" value="LDLa"/>
    <property type="match status" value="1"/>
</dbReference>
<dbReference type="Pfam" id="PF00057">
    <property type="entry name" value="Ldl_recept_a"/>
    <property type="match status" value="1"/>
</dbReference>
<feature type="chain" id="PRO_5001829309" evidence="4">
    <location>
        <begin position="27"/>
        <end position="288"/>
    </location>
</feature>
<feature type="disulfide bond" evidence="2">
    <location>
        <begin position="173"/>
        <end position="188"/>
    </location>
</feature>
<dbReference type="CDD" id="cd00112">
    <property type="entry name" value="LDLa"/>
    <property type="match status" value="1"/>
</dbReference>
<proteinExistence type="predicted"/>
<feature type="disulfide bond" evidence="2">
    <location>
        <begin position="161"/>
        <end position="179"/>
    </location>
</feature>
<gene>
    <name evidence="5" type="ORF">X975_02970</name>
</gene>
<organism evidence="5 6">
    <name type="scientific">Stegodyphus mimosarum</name>
    <name type="common">African social velvet spider</name>
    <dbReference type="NCBI Taxonomy" id="407821"/>
    <lineage>
        <taxon>Eukaryota</taxon>
        <taxon>Metazoa</taxon>
        <taxon>Ecdysozoa</taxon>
        <taxon>Arthropoda</taxon>
        <taxon>Chelicerata</taxon>
        <taxon>Arachnida</taxon>
        <taxon>Araneae</taxon>
        <taxon>Araneomorphae</taxon>
        <taxon>Entelegynae</taxon>
        <taxon>Eresoidea</taxon>
        <taxon>Eresidae</taxon>
        <taxon>Stegodyphus</taxon>
    </lineage>
</organism>
<feature type="signal peptide" evidence="4">
    <location>
        <begin position="1"/>
        <end position="26"/>
    </location>
</feature>
<keyword evidence="5" id="KW-0675">Receptor</keyword>
<evidence type="ECO:0000313" key="6">
    <source>
        <dbReference type="Proteomes" id="UP000054359"/>
    </source>
</evidence>
<keyword evidence="1 2" id="KW-1015">Disulfide bond</keyword>